<protein>
    <submittedName>
        <fullName evidence="2">Uncharacterized protein</fullName>
    </submittedName>
</protein>
<reference evidence="2 3" key="1">
    <citation type="submission" date="2020-09" db="EMBL/GenBank/DDBJ databases">
        <title>De no assembly of potato wild relative species, Solanum commersonii.</title>
        <authorList>
            <person name="Cho K."/>
        </authorList>
    </citation>
    <scope>NUCLEOTIDE SEQUENCE [LARGE SCALE GENOMIC DNA]</scope>
    <source>
        <strain evidence="2">LZ3.2</strain>
        <tissue evidence="2">Leaf</tissue>
    </source>
</reference>
<sequence>MHAKILPEVPGFLSASAASLIIELVVFVKLAVINILLVQGKLQTAWLQIVVFCIHSELSNLESKLRSYFSLRGQCHRAAEKCSFGHHVIFICVMYTQMCNIYVIRLKIFLSLLFTLFTICHWTILNFTQRIVHLLYWIFR</sequence>
<evidence type="ECO:0000313" key="3">
    <source>
        <dbReference type="Proteomes" id="UP000824120"/>
    </source>
</evidence>
<feature type="non-terminal residue" evidence="2">
    <location>
        <position position="140"/>
    </location>
</feature>
<keyword evidence="1" id="KW-1133">Transmembrane helix</keyword>
<keyword evidence="1" id="KW-0472">Membrane</keyword>
<gene>
    <name evidence="2" type="ORF">H5410_017897</name>
</gene>
<evidence type="ECO:0000313" key="2">
    <source>
        <dbReference type="EMBL" id="KAG5618073.1"/>
    </source>
</evidence>
<keyword evidence="1" id="KW-0812">Transmembrane</keyword>
<dbReference type="EMBL" id="JACXVP010000003">
    <property type="protein sequence ID" value="KAG5618073.1"/>
    <property type="molecule type" value="Genomic_DNA"/>
</dbReference>
<comment type="caution">
    <text evidence="2">The sequence shown here is derived from an EMBL/GenBank/DDBJ whole genome shotgun (WGS) entry which is preliminary data.</text>
</comment>
<feature type="transmembrane region" description="Helical" evidence="1">
    <location>
        <begin position="109"/>
        <end position="128"/>
    </location>
</feature>
<dbReference type="Proteomes" id="UP000824120">
    <property type="component" value="Chromosome 3"/>
</dbReference>
<feature type="transmembrane region" description="Helical" evidence="1">
    <location>
        <begin position="12"/>
        <end position="37"/>
    </location>
</feature>
<dbReference type="AlphaFoldDB" id="A0A9J6A0J8"/>
<proteinExistence type="predicted"/>
<keyword evidence="3" id="KW-1185">Reference proteome</keyword>
<organism evidence="2 3">
    <name type="scientific">Solanum commersonii</name>
    <name type="common">Commerson's wild potato</name>
    <name type="synonym">Commerson's nightshade</name>
    <dbReference type="NCBI Taxonomy" id="4109"/>
    <lineage>
        <taxon>Eukaryota</taxon>
        <taxon>Viridiplantae</taxon>
        <taxon>Streptophyta</taxon>
        <taxon>Embryophyta</taxon>
        <taxon>Tracheophyta</taxon>
        <taxon>Spermatophyta</taxon>
        <taxon>Magnoliopsida</taxon>
        <taxon>eudicotyledons</taxon>
        <taxon>Gunneridae</taxon>
        <taxon>Pentapetalae</taxon>
        <taxon>asterids</taxon>
        <taxon>lamiids</taxon>
        <taxon>Solanales</taxon>
        <taxon>Solanaceae</taxon>
        <taxon>Solanoideae</taxon>
        <taxon>Solaneae</taxon>
        <taxon>Solanum</taxon>
    </lineage>
</organism>
<accession>A0A9J6A0J8</accession>
<name>A0A9J6A0J8_SOLCO</name>
<evidence type="ECO:0000256" key="1">
    <source>
        <dbReference type="SAM" id="Phobius"/>
    </source>
</evidence>